<dbReference type="SFLD" id="SFLDS00001">
    <property type="entry name" value="Enolase"/>
    <property type="match status" value="1"/>
</dbReference>
<proteinExistence type="predicted"/>
<dbReference type="InterPro" id="IPR029017">
    <property type="entry name" value="Enolase-like_N"/>
</dbReference>
<evidence type="ECO:0000313" key="4">
    <source>
        <dbReference type="Proteomes" id="UP000004310"/>
    </source>
</evidence>
<reference evidence="3 4" key="1">
    <citation type="journal article" date="2010" name="J. Bacteriol.">
        <title>Genome sequence of Fulvimarina pelagi HTCC2506T, a Mn(II)-oxidizing alphaproteobacterium possessing an aerobic anoxygenic photosynthetic gene cluster and Xanthorhodopsin.</title>
        <authorList>
            <person name="Kang I."/>
            <person name="Oh H.M."/>
            <person name="Lim S.I."/>
            <person name="Ferriera S."/>
            <person name="Giovannoni S.J."/>
            <person name="Cho J.C."/>
        </authorList>
    </citation>
    <scope>NUCLEOTIDE SEQUENCE [LARGE SCALE GENOMIC DNA]</scope>
    <source>
        <strain evidence="3 4">HTCC2506</strain>
    </source>
</reference>
<dbReference type="InterPro" id="IPR013342">
    <property type="entry name" value="Mandelate_racemase_C"/>
</dbReference>
<dbReference type="InterPro" id="IPR013341">
    <property type="entry name" value="Mandelate_racemase_N_dom"/>
</dbReference>
<dbReference type="Gene3D" id="3.30.390.10">
    <property type="entry name" value="Enolase-like, N-terminal domain"/>
    <property type="match status" value="1"/>
</dbReference>
<dbReference type="AlphaFoldDB" id="Q0FY52"/>
<dbReference type="GO" id="GO:0016829">
    <property type="term" value="F:lyase activity"/>
    <property type="evidence" value="ECO:0007669"/>
    <property type="project" value="UniProtKB-KW"/>
</dbReference>
<protein>
    <submittedName>
        <fullName evidence="3">Mandelate racemase/muconate lactonizing enzyme</fullName>
    </submittedName>
</protein>
<dbReference type="CDD" id="cd03316">
    <property type="entry name" value="MR_like"/>
    <property type="match status" value="1"/>
</dbReference>
<dbReference type="Pfam" id="PF13378">
    <property type="entry name" value="MR_MLE_C"/>
    <property type="match status" value="1"/>
</dbReference>
<dbReference type="PANTHER" id="PTHR48080">
    <property type="entry name" value="D-GALACTONATE DEHYDRATASE-RELATED"/>
    <property type="match status" value="1"/>
</dbReference>
<dbReference type="SMART" id="SM00922">
    <property type="entry name" value="MR_MLE"/>
    <property type="match status" value="1"/>
</dbReference>
<dbReference type="EMBL" id="AATP01000011">
    <property type="protein sequence ID" value="EAU39890.1"/>
    <property type="molecule type" value="Genomic_DNA"/>
</dbReference>
<dbReference type="InterPro" id="IPR036849">
    <property type="entry name" value="Enolase-like_C_sf"/>
</dbReference>
<dbReference type="STRING" id="217511.GCA_001463845_01792"/>
<dbReference type="SUPFAM" id="SSF54826">
    <property type="entry name" value="Enolase N-terminal domain-like"/>
    <property type="match status" value="1"/>
</dbReference>
<name>Q0FY52_9HYPH</name>
<dbReference type="Pfam" id="PF02746">
    <property type="entry name" value="MR_MLE_N"/>
    <property type="match status" value="1"/>
</dbReference>
<comment type="caution">
    <text evidence="3">The sequence shown here is derived from an EMBL/GenBank/DDBJ whole genome shotgun (WGS) entry which is preliminary data.</text>
</comment>
<organism evidence="3 4">
    <name type="scientific">Fulvimarina pelagi HTCC2506</name>
    <dbReference type="NCBI Taxonomy" id="314231"/>
    <lineage>
        <taxon>Bacteria</taxon>
        <taxon>Pseudomonadati</taxon>
        <taxon>Pseudomonadota</taxon>
        <taxon>Alphaproteobacteria</taxon>
        <taxon>Hyphomicrobiales</taxon>
        <taxon>Aurantimonadaceae</taxon>
        <taxon>Fulvimarina</taxon>
    </lineage>
</organism>
<evidence type="ECO:0000259" key="2">
    <source>
        <dbReference type="SMART" id="SM00922"/>
    </source>
</evidence>
<evidence type="ECO:0000256" key="1">
    <source>
        <dbReference type="ARBA" id="ARBA00023239"/>
    </source>
</evidence>
<dbReference type="PANTHER" id="PTHR48080:SF2">
    <property type="entry name" value="D-GALACTONATE DEHYDRATASE"/>
    <property type="match status" value="1"/>
</dbReference>
<feature type="domain" description="Mandelate racemase/muconate lactonizing enzyme C-terminal" evidence="2">
    <location>
        <begin position="148"/>
        <end position="244"/>
    </location>
</feature>
<gene>
    <name evidence="3" type="ORF">FP2506_17479</name>
</gene>
<sequence length="381" mass="41439">MKISTITVHPVSYRVPKGTNFRMGVGRMVKRDAVLVKIVSDDGITGWAEAHHGRSPGAIAKLIETTLAPMIIGMDPRDNVGIWHRLYLGHFATHGFGAGTAIAMSGIDLALWDLRGKASGWPIFRLAGGSAKKVKAYAGGLTLGYQPTKQLIEEAQGYIAAGYKALKLRLGDTPKLDAARVEAVRDALGDDIDILSDVNAAYGLEEIRQLMPALDAAKIGWLEEPFPPYDYHAYRKASELGRTPLATGENHYTRYEFQRLLEDDVVTVLQPDLSKAGGLTEVYRIAAMASARKQRINPHSSMTALNMFASLHLLSSIDNPGYFEADATSYNPFRTDLASGASLEVDKDGYLIAPEGPGLGVEVDEEFIANHPLIDGPCYVR</sequence>
<keyword evidence="1" id="KW-0456">Lyase</keyword>
<evidence type="ECO:0000313" key="3">
    <source>
        <dbReference type="EMBL" id="EAU39890.1"/>
    </source>
</evidence>
<dbReference type="SUPFAM" id="SSF51604">
    <property type="entry name" value="Enolase C-terminal domain-like"/>
    <property type="match status" value="1"/>
</dbReference>
<dbReference type="RefSeq" id="WP_007068610.1">
    <property type="nucleotide sequence ID" value="NZ_DS022272.1"/>
</dbReference>
<dbReference type="HOGENOM" id="CLU_030273_3_1_5"/>
<dbReference type="InterPro" id="IPR034593">
    <property type="entry name" value="DgoD-like"/>
</dbReference>
<dbReference type="SFLD" id="SFLDG00179">
    <property type="entry name" value="mandelate_racemase"/>
    <property type="match status" value="1"/>
</dbReference>
<dbReference type="InterPro" id="IPR029065">
    <property type="entry name" value="Enolase_C-like"/>
</dbReference>
<dbReference type="eggNOG" id="COG4948">
    <property type="taxonomic scope" value="Bacteria"/>
</dbReference>
<dbReference type="Gene3D" id="3.20.20.120">
    <property type="entry name" value="Enolase-like C-terminal domain"/>
    <property type="match status" value="1"/>
</dbReference>
<dbReference type="Proteomes" id="UP000004310">
    <property type="component" value="Unassembled WGS sequence"/>
</dbReference>
<keyword evidence="4" id="KW-1185">Reference proteome</keyword>
<accession>Q0FY52</accession>